<dbReference type="GO" id="GO:0003700">
    <property type="term" value="F:DNA-binding transcription factor activity"/>
    <property type="evidence" value="ECO:0007669"/>
    <property type="project" value="InterPro"/>
</dbReference>
<comment type="caution">
    <text evidence="5">The sequence shown here is derived from an EMBL/GenBank/DDBJ whole genome shotgun (WGS) entry which is preliminary data.</text>
</comment>
<dbReference type="Gene3D" id="1.10.10.60">
    <property type="entry name" value="Homeodomain-like"/>
    <property type="match status" value="1"/>
</dbReference>
<evidence type="ECO:0000313" key="5">
    <source>
        <dbReference type="EMBL" id="GHF42734.1"/>
    </source>
</evidence>
<sequence>MERYDRLTTLIDRFKLAVRPAAPEDANLVVYTAPAGTPDRACFKTRGTGFPSGDIPVLFRAQVDWSGPQNPLLTALPETVEIDLRSSPDSIGLVRMMQSEIIGQRCGVDSVLSRLGEVLIVRMMRVQIEAGCAQPGLLAGLADPRLSRAIVAMHDCPGQPWRNEDLAKLAGMSLSRFAETFLFEVGEPPASYLRRWRLTLARQDIAKGHRVDLVARRYGFSSPEGFSRAFRKQHGETPIALRRA</sequence>
<reference evidence="5" key="2">
    <citation type="submission" date="2020-09" db="EMBL/GenBank/DDBJ databases">
        <authorList>
            <person name="Sun Q."/>
            <person name="Kim S."/>
        </authorList>
    </citation>
    <scope>NUCLEOTIDE SEQUENCE</scope>
    <source>
        <strain evidence="5">KCTC 42650</strain>
    </source>
</reference>
<dbReference type="RefSeq" id="WP_189679229.1">
    <property type="nucleotide sequence ID" value="NZ_BNCJ01000002.1"/>
</dbReference>
<evidence type="ECO:0000256" key="2">
    <source>
        <dbReference type="ARBA" id="ARBA00023125"/>
    </source>
</evidence>
<dbReference type="PANTHER" id="PTHR46796:SF7">
    <property type="entry name" value="ARAC FAMILY TRANSCRIPTIONAL REGULATOR"/>
    <property type="match status" value="1"/>
</dbReference>
<organism evidence="5 6">
    <name type="scientific">Seohaeicola zhoushanensis</name>
    <dbReference type="NCBI Taxonomy" id="1569283"/>
    <lineage>
        <taxon>Bacteria</taxon>
        <taxon>Pseudomonadati</taxon>
        <taxon>Pseudomonadota</taxon>
        <taxon>Alphaproteobacteria</taxon>
        <taxon>Rhodobacterales</taxon>
        <taxon>Roseobacteraceae</taxon>
        <taxon>Seohaeicola</taxon>
    </lineage>
</organism>
<dbReference type="InterPro" id="IPR032783">
    <property type="entry name" value="AraC_lig"/>
</dbReference>
<dbReference type="GO" id="GO:0043565">
    <property type="term" value="F:sequence-specific DNA binding"/>
    <property type="evidence" value="ECO:0007669"/>
    <property type="project" value="InterPro"/>
</dbReference>
<dbReference type="Proteomes" id="UP000626220">
    <property type="component" value="Unassembled WGS sequence"/>
</dbReference>
<reference evidence="5" key="1">
    <citation type="journal article" date="2014" name="Int. J. Syst. Evol. Microbiol.">
        <title>Complete genome sequence of Corynebacterium casei LMG S-19264T (=DSM 44701T), isolated from a smear-ripened cheese.</title>
        <authorList>
            <consortium name="US DOE Joint Genome Institute (JGI-PGF)"/>
            <person name="Walter F."/>
            <person name="Albersmeier A."/>
            <person name="Kalinowski J."/>
            <person name="Ruckert C."/>
        </authorList>
    </citation>
    <scope>NUCLEOTIDE SEQUENCE</scope>
    <source>
        <strain evidence="5">KCTC 42650</strain>
    </source>
</reference>
<keyword evidence="3" id="KW-0804">Transcription</keyword>
<evidence type="ECO:0000313" key="6">
    <source>
        <dbReference type="Proteomes" id="UP000626220"/>
    </source>
</evidence>
<dbReference type="AlphaFoldDB" id="A0A8J3GVT0"/>
<feature type="domain" description="HTH araC/xylS-type" evidence="4">
    <location>
        <begin position="147"/>
        <end position="244"/>
    </location>
</feature>
<keyword evidence="6" id="KW-1185">Reference proteome</keyword>
<accession>A0A8J3GVT0</accession>
<keyword evidence="1" id="KW-0805">Transcription regulation</keyword>
<dbReference type="PROSITE" id="PS01124">
    <property type="entry name" value="HTH_ARAC_FAMILY_2"/>
    <property type="match status" value="1"/>
</dbReference>
<evidence type="ECO:0000256" key="3">
    <source>
        <dbReference type="ARBA" id="ARBA00023163"/>
    </source>
</evidence>
<dbReference type="PANTHER" id="PTHR46796">
    <property type="entry name" value="HTH-TYPE TRANSCRIPTIONAL ACTIVATOR RHAS-RELATED"/>
    <property type="match status" value="1"/>
</dbReference>
<evidence type="ECO:0000256" key="1">
    <source>
        <dbReference type="ARBA" id="ARBA00023015"/>
    </source>
</evidence>
<dbReference type="InterPro" id="IPR050204">
    <property type="entry name" value="AraC_XylS_family_regulators"/>
</dbReference>
<keyword evidence="2" id="KW-0238">DNA-binding</keyword>
<name>A0A8J3GVT0_9RHOB</name>
<dbReference type="SUPFAM" id="SSF46689">
    <property type="entry name" value="Homeodomain-like"/>
    <property type="match status" value="2"/>
</dbReference>
<dbReference type="InterPro" id="IPR018060">
    <property type="entry name" value="HTH_AraC"/>
</dbReference>
<dbReference type="InterPro" id="IPR009057">
    <property type="entry name" value="Homeodomain-like_sf"/>
</dbReference>
<proteinExistence type="predicted"/>
<protein>
    <submittedName>
        <fullName evidence="5">AraC family transcriptional regulator</fullName>
    </submittedName>
</protein>
<dbReference type="SMART" id="SM00342">
    <property type="entry name" value="HTH_ARAC"/>
    <property type="match status" value="1"/>
</dbReference>
<dbReference type="Pfam" id="PF12833">
    <property type="entry name" value="HTH_18"/>
    <property type="match status" value="1"/>
</dbReference>
<dbReference type="EMBL" id="BNCJ01000002">
    <property type="protein sequence ID" value="GHF42734.1"/>
    <property type="molecule type" value="Genomic_DNA"/>
</dbReference>
<evidence type="ECO:0000259" key="4">
    <source>
        <dbReference type="PROSITE" id="PS01124"/>
    </source>
</evidence>
<gene>
    <name evidence="5" type="primary">attO</name>
    <name evidence="5" type="ORF">GCM10017056_13160</name>
</gene>
<dbReference type="Pfam" id="PF12852">
    <property type="entry name" value="Cupin_6"/>
    <property type="match status" value="1"/>
</dbReference>